<dbReference type="InterPro" id="IPR022529">
    <property type="entry name" value="DUF3530"/>
</dbReference>
<dbReference type="EMBL" id="CP000931">
    <property type="protein sequence ID" value="ABZ78332.1"/>
    <property type="molecule type" value="Genomic_DNA"/>
</dbReference>
<dbReference type="Proteomes" id="UP000001317">
    <property type="component" value="Chromosome"/>
</dbReference>
<dbReference type="HOGENOM" id="CLU_933501_0_0_6"/>
<feature type="chain" id="PRO_5002756826" description="DUF3530 domain-containing protein" evidence="1">
    <location>
        <begin position="32"/>
        <end position="295"/>
    </location>
</feature>
<protein>
    <recommendedName>
        <fullName evidence="4">DUF3530 domain-containing protein</fullName>
    </recommendedName>
</protein>
<proteinExistence type="predicted"/>
<evidence type="ECO:0000256" key="1">
    <source>
        <dbReference type="SAM" id="SignalP"/>
    </source>
</evidence>
<evidence type="ECO:0000313" key="2">
    <source>
        <dbReference type="EMBL" id="ABZ78332.1"/>
    </source>
</evidence>
<dbReference type="eggNOG" id="ENOG5032ZR3">
    <property type="taxonomic scope" value="Bacteria"/>
</dbReference>
<dbReference type="ESTHER" id="shehh-b0tvm9">
    <property type="family name" value="Duf_3530"/>
</dbReference>
<evidence type="ECO:0000313" key="3">
    <source>
        <dbReference type="Proteomes" id="UP000001317"/>
    </source>
</evidence>
<evidence type="ECO:0008006" key="4">
    <source>
        <dbReference type="Google" id="ProtNLM"/>
    </source>
</evidence>
<keyword evidence="1" id="KW-0732">Signal</keyword>
<dbReference type="Pfam" id="PF12048">
    <property type="entry name" value="DUF3530"/>
    <property type="match status" value="1"/>
</dbReference>
<feature type="signal peptide" evidence="1">
    <location>
        <begin position="1"/>
        <end position="31"/>
    </location>
</feature>
<sequence length="295" mass="32051">MKLFSNIAKPLSSVCCICAVLLCLNSFMASASNADYSYLPASELKQLQVEGKDVPALLRPWLGNKQLGLTIIVPAFSERADAPGLVSNLRHELNYSGWATLALTPPSLSKAPYFVTHAEEVNKAGEQQNSVPANQEIPDFSAEQLALTQQQQRDFMLSAMAQLDSLGKSFTGKRMLIAIGNSANLVIELLETKHLPMPDILVVINPYSDIASVNKALPQKLAALSIPVLDIQSKDGSSASLATQAQRRVLSPANAPTRYSQQSLALDLSLQVAWNDSLKFIEGFANRINKAYPNR</sequence>
<organism evidence="2 3">
    <name type="scientific">Shewanella halifaxensis (strain HAW-EB4)</name>
    <dbReference type="NCBI Taxonomy" id="458817"/>
    <lineage>
        <taxon>Bacteria</taxon>
        <taxon>Pseudomonadati</taxon>
        <taxon>Pseudomonadota</taxon>
        <taxon>Gammaproteobacteria</taxon>
        <taxon>Alteromonadales</taxon>
        <taxon>Shewanellaceae</taxon>
        <taxon>Shewanella</taxon>
    </lineage>
</organism>
<keyword evidence="3" id="KW-1185">Reference proteome</keyword>
<reference evidence="2" key="1">
    <citation type="submission" date="2008-01" db="EMBL/GenBank/DDBJ databases">
        <title>Complete sequence of Shewanella halifaxensis HAW-EB4.</title>
        <authorList>
            <consortium name="US DOE Joint Genome Institute"/>
            <person name="Copeland A."/>
            <person name="Lucas S."/>
            <person name="Lapidus A."/>
            <person name="Glavina del Rio T."/>
            <person name="Dalin E."/>
            <person name="Tice H."/>
            <person name="Bruce D."/>
            <person name="Goodwin L."/>
            <person name="Pitluck S."/>
            <person name="Sims D."/>
            <person name="Brettin T."/>
            <person name="Detter J.C."/>
            <person name="Han C."/>
            <person name="Kuske C.R."/>
            <person name="Schmutz J."/>
            <person name="Larimer F."/>
            <person name="Land M."/>
            <person name="Hauser L."/>
            <person name="Kyrpides N."/>
            <person name="Kim E."/>
            <person name="Zhao J.-S."/>
            <person name="Richardson P."/>
        </authorList>
    </citation>
    <scope>NUCLEOTIDE SEQUENCE [LARGE SCALE GENOMIC DNA]</scope>
    <source>
        <strain evidence="2">HAW-EB4</strain>
    </source>
</reference>
<dbReference type="AlphaFoldDB" id="B0TVM9"/>
<accession>B0TVM9</accession>
<dbReference type="KEGG" id="shl:Shal_3792"/>
<name>B0TVM9_SHEHH</name>
<gene>
    <name evidence="2" type="ordered locus">Shal_3792</name>
</gene>
<dbReference type="OrthoDB" id="9776279at2"/>